<protein>
    <submittedName>
        <fullName evidence="1">Uncharacterized protein</fullName>
    </submittedName>
</protein>
<name>A0A066WNV0_9FLAO</name>
<evidence type="ECO:0000313" key="2">
    <source>
        <dbReference type="Proteomes" id="UP000027064"/>
    </source>
</evidence>
<organism evidence="1 2">
    <name type="scientific">Flavobacterium seoulense</name>
    <dbReference type="NCBI Taxonomy" id="1492738"/>
    <lineage>
        <taxon>Bacteria</taxon>
        <taxon>Pseudomonadati</taxon>
        <taxon>Bacteroidota</taxon>
        <taxon>Flavobacteriia</taxon>
        <taxon>Flavobacteriales</taxon>
        <taxon>Flavobacteriaceae</taxon>
        <taxon>Flavobacterium</taxon>
    </lineage>
</organism>
<accession>A0A066WNV0</accession>
<gene>
    <name evidence="1" type="ORF">FEM21_14090</name>
</gene>
<sequence>MLEHFQTVVEEIAEAFEEVTKVLEDYQTTVEEITKALEH</sequence>
<comment type="caution">
    <text evidence="1">The sequence shown here is derived from an EMBL/GenBank/DDBJ whole genome shotgun (WGS) entry which is preliminary data.</text>
</comment>
<dbReference type="PATRIC" id="fig|1492738.3.peg.1401"/>
<dbReference type="AlphaFoldDB" id="A0A066WNV0"/>
<dbReference type="EMBL" id="JNCA01000013">
    <property type="protein sequence ID" value="KDN55526.1"/>
    <property type="molecule type" value="Genomic_DNA"/>
</dbReference>
<dbReference type="Proteomes" id="UP000027064">
    <property type="component" value="Unassembled WGS sequence"/>
</dbReference>
<proteinExistence type="predicted"/>
<evidence type="ECO:0000313" key="1">
    <source>
        <dbReference type="EMBL" id="KDN55526.1"/>
    </source>
</evidence>
<reference evidence="1 2" key="1">
    <citation type="submission" date="2014-05" db="EMBL/GenBank/DDBJ databases">
        <title>Genome Sequence of Flavobacterium sp. EM1321.</title>
        <authorList>
            <person name="Shin S.-K."/>
            <person name="Yi H."/>
        </authorList>
    </citation>
    <scope>NUCLEOTIDE SEQUENCE [LARGE SCALE GENOMIC DNA]</scope>
    <source>
        <strain evidence="1 2">EM1321</strain>
    </source>
</reference>
<keyword evidence="2" id="KW-1185">Reference proteome</keyword>